<dbReference type="RefSeq" id="WP_015694865.1">
    <property type="nucleotide sequence ID" value="NZ_AP018492.1"/>
</dbReference>
<accession>A0A2Z5Y263</accession>
<dbReference type="InterPro" id="IPR029063">
    <property type="entry name" value="SAM-dependent_MTases_sf"/>
</dbReference>
<keyword evidence="3" id="KW-0949">S-adenosyl-L-methionine</keyword>
<dbReference type="GO" id="GO:0003723">
    <property type="term" value="F:RNA binding"/>
    <property type="evidence" value="ECO:0007669"/>
    <property type="project" value="InterPro"/>
</dbReference>
<feature type="domain" description="S-adenosylmethionine-dependent methyltransferase" evidence="4">
    <location>
        <begin position="173"/>
        <end position="338"/>
    </location>
</feature>
<dbReference type="Gene3D" id="2.30.130.10">
    <property type="entry name" value="PUA domain"/>
    <property type="match status" value="1"/>
</dbReference>
<reference evidence="6 7" key="1">
    <citation type="submission" date="2018-01" db="EMBL/GenBank/DDBJ databases">
        <title>Whole genome sequence of Melissococcus plutonius DAT561.</title>
        <authorList>
            <person name="Okumura K."/>
            <person name="Takamatsu D."/>
            <person name="Okura M."/>
        </authorList>
    </citation>
    <scope>NUCLEOTIDE SEQUENCE [LARGE SCALE GENOMIC DNA]</scope>
    <source>
        <strain evidence="6 7">DAT561</strain>
    </source>
</reference>
<dbReference type="EMBL" id="AP018492">
    <property type="protein sequence ID" value="BBC60899.1"/>
    <property type="molecule type" value="Genomic_DNA"/>
</dbReference>
<evidence type="ECO:0000256" key="3">
    <source>
        <dbReference type="ARBA" id="ARBA00022691"/>
    </source>
</evidence>
<dbReference type="InterPro" id="IPR036974">
    <property type="entry name" value="PUA_sf"/>
</dbReference>
<dbReference type="InterPro" id="IPR019614">
    <property type="entry name" value="SAM-dep_methyl-trfase"/>
</dbReference>
<dbReference type="CDD" id="cd11572">
    <property type="entry name" value="RlmI_M_like"/>
    <property type="match status" value="1"/>
</dbReference>
<dbReference type="SUPFAM" id="SSF88697">
    <property type="entry name" value="PUA domain-like"/>
    <property type="match status" value="1"/>
</dbReference>
<name>A0A2Z5Y263_9ENTE</name>
<dbReference type="SUPFAM" id="SSF53335">
    <property type="entry name" value="S-adenosyl-L-methionine-dependent methyltransferases"/>
    <property type="match status" value="1"/>
</dbReference>
<dbReference type="PANTHER" id="PTHR43042:SF3">
    <property type="entry name" value="RIBOSOMAL RNA LARGE SUBUNIT METHYLTRANSFERASE YWBD-RELATED"/>
    <property type="match status" value="1"/>
</dbReference>
<evidence type="ECO:0000256" key="2">
    <source>
        <dbReference type="ARBA" id="ARBA00022679"/>
    </source>
</evidence>
<dbReference type="CDD" id="cd02440">
    <property type="entry name" value="AdoMet_MTases"/>
    <property type="match status" value="1"/>
</dbReference>
<keyword evidence="1 6" id="KW-0489">Methyltransferase</keyword>
<sequence length="392" mass="44994">MEVIINRKAEKKLRQGYPLIQKEDLQIVPHPFPVDWLTFVTIDKQKIATGYLGEQNKGIGWLLNWSGEVDTAFFIQKFQQARNKRKKFERDEATTAYRLFNSEGDGIGGLTIDYYNQYVVFSWYNATLYTHRTEVINAFQQCYPEIKGIYEKIRFTNHLLPESAFVYGITAPEPLIIQENGINFAVYLNEGLMTGIFLDQKMVRKSLLDGFARGKKVLNMFSYTGAFSVASAMGGAKSTTSVDLAKRSLVKTKEQFENNHLSADNQKIIVMDVFEYFNYAVRKKLMYDLIILDPPSFARNKKKVFSVAKDYGELVKKAVDCLEINGWLLASTNAANLSLEKYQKLITDALNEKNVSYEITDTYRLPEDFPVATTFAEGNYLKVFFIHIQKDK</sequence>
<gene>
    <name evidence="6" type="ORF">DAT561_0783</name>
</gene>
<proteinExistence type="predicted"/>
<dbReference type="GO" id="GO:0032259">
    <property type="term" value="P:methylation"/>
    <property type="evidence" value="ECO:0007669"/>
    <property type="project" value="UniProtKB-KW"/>
</dbReference>
<feature type="domain" description="RlmI-like PUA" evidence="5">
    <location>
        <begin position="3"/>
        <end position="65"/>
    </location>
</feature>
<dbReference type="GO" id="GO:0008168">
    <property type="term" value="F:methyltransferase activity"/>
    <property type="evidence" value="ECO:0007669"/>
    <property type="project" value="UniProtKB-KW"/>
</dbReference>
<evidence type="ECO:0000259" key="4">
    <source>
        <dbReference type="Pfam" id="PF10672"/>
    </source>
</evidence>
<dbReference type="Proteomes" id="UP000269226">
    <property type="component" value="Chromosome"/>
</dbReference>
<dbReference type="InterPro" id="IPR041532">
    <property type="entry name" value="RlmI-like_PUA"/>
</dbReference>
<organism evidence="6 7">
    <name type="scientific">Melissococcus plutonius</name>
    <dbReference type="NCBI Taxonomy" id="33970"/>
    <lineage>
        <taxon>Bacteria</taxon>
        <taxon>Bacillati</taxon>
        <taxon>Bacillota</taxon>
        <taxon>Bacilli</taxon>
        <taxon>Lactobacillales</taxon>
        <taxon>Enterococcaceae</taxon>
        <taxon>Melissococcus</taxon>
    </lineage>
</organism>
<evidence type="ECO:0000259" key="5">
    <source>
        <dbReference type="Pfam" id="PF17785"/>
    </source>
</evidence>
<dbReference type="AlphaFoldDB" id="A0A2Z5Y263"/>
<evidence type="ECO:0000313" key="6">
    <source>
        <dbReference type="EMBL" id="BBC60899.1"/>
    </source>
</evidence>
<evidence type="ECO:0000256" key="1">
    <source>
        <dbReference type="ARBA" id="ARBA00022603"/>
    </source>
</evidence>
<dbReference type="Pfam" id="PF10672">
    <property type="entry name" value="Methyltrans_SAM"/>
    <property type="match status" value="1"/>
</dbReference>
<protein>
    <submittedName>
        <fullName evidence="6">Putative ribosomal RNA large subunit methyltransferase YwbD</fullName>
    </submittedName>
</protein>
<keyword evidence="2 6" id="KW-0808">Transferase</keyword>
<dbReference type="PANTHER" id="PTHR43042">
    <property type="entry name" value="SAM-DEPENDENT METHYLTRANSFERASE"/>
    <property type="match status" value="1"/>
</dbReference>
<dbReference type="Gene3D" id="3.40.50.150">
    <property type="entry name" value="Vaccinia Virus protein VP39"/>
    <property type="match status" value="1"/>
</dbReference>
<dbReference type="GeneID" id="57043332"/>
<dbReference type="Gene3D" id="3.30.750.80">
    <property type="entry name" value="RNA methyltransferase domain (HRMD) like"/>
    <property type="match status" value="1"/>
</dbReference>
<dbReference type="InterPro" id="IPR015947">
    <property type="entry name" value="PUA-like_sf"/>
</dbReference>
<evidence type="ECO:0000313" key="7">
    <source>
        <dbReference type="Proteomes" id="UP000269226"/>
    </source>
</evidence>
<dbReference type="Pfam" id="PF17785">
    <property type="entry name" value="PUA_3"/>
    <property type="match status" value="1"/>
</dbReference>